<evidence type="ECO:0000256" key="16">
    <source>
        <dbReference type="RuleBase" id="RU000579"/>
    </source>
</evidence>
<feature type="domain" description="ACT" evidence="18">
    <location>
        <begin position="359"/>
        <end position="434"/>
    </location>
</feature>
<comment type="cofactor">
    <cofactor evidence="1">
        <name>a metal cation</name>
        <dbReference type="ChEBI" id="CHEBI:25213"/>
    </cofactor>
</comment>
<dbReference type="GO" id="GO:0050661">
    <property type="term" value="F:NADP binding"/>
    <property type="evidence" value="ECO:0007669"/>
    <property type="project" value="InterPro"/>
</dbReference>
<dbReference type="CDD" id="cd04881">
    <property type="entry name" value="ACT_HSDH-Hom"/>
    <property type="match status" value="1"/>
</dbReference>
<dbReference type="PIRSF" id="PIRSF000098">
    <property type="entry name" value="Homoser_dehydrog"/>
    <property type="match status" value="1"/>
</dbReference>
<dbReference type="NCBIfam" id="NF004976">
    <property type="entry name" value="PRK06349.1"/>
    <property type="match status" value="1"/>
</dbReference>
<dbReference type="InterPro" id="IPR019811">
    <property type="entry name" value="HDH_CS"/>
</dbReference>
<evidence type="ECO:0000256" key="15">
    <source>
        <dbReference type="PIRSR" id="PIRSR000098-2"/>
    </source>
</evidence>
<dbReference type="PANTHER" id="PTHR43331:SF1">
    <property type="entry name" value="HOMOSERINE DEHYDROGENASE"/>
    <property type="match status" value="1"/>
</dbReference>
<evidence type="ECO:0000256" key="4">
    <source>
        <dbReference type="ARBA" id="ARBA00006753"/>
    </source>
</evidence>
<sequence length="439" mass="47502">MHISQRNKINIGIMGMGTVGTGVVKVLLENKETISRKVDAHIEIRKILDQNTTVVLDKIQAFDLPADVLTDQAKDLLDDPEIDIIVEVLGGIQPAKDYMIRALENGKSVVTANKDLIAAHGKELFDVAALHDVDLFFEASVAGGIPIIQSLKESLAGNHIKQIMGIVNGTTNFILTKMSEEGKTFDEVLAQAQALGYAEADPTADVGGFDAARKVAILASIAFNTRITDAAVFVEGITKISHLDITYAKELGYTIKLLGITKEIDGEVEVRVHPAMIPISHPLSSVKDAFNAVFVEGDAVGKTMFYGRGAGELPTASAVVGDIISASRNIQFSSRGRLGCTCFEHKRIRSIGEIKTKFYLRMVVKDRPGVLASIAAVLGNQNVSIATVIQKRIDEKGRAEIVLITHLVEERHFRDAIAVINGLSSVENIESIIRVEDAD</sequence>
<dbReference type="FunFam" id="3.30.360.10:FF:000005">
    <property type="entry name" value="Homoserine dehydrogenase"/>
    <property type="match status" value="1"/>
</dbReference>
<dbReference type="InterPro" id="IPR005106">
    <property type="entry name" value="Asp/hSer_DH_NAD-bd"/>
</dbReference>
<dbReference type="SUPFAM" id="SSF51735">
    <property type="entry name" value="NAD(P)-binding Rossmann-fold domains"/>
    <property type="match status" value="1"/>
</dbReference>
<dbReference type="RefSeq" id="WP_148133296.1">
    <property type="nucleotide sequence ID" value="NZ_CP017634.1"/>
</dbReference>
<keyword evidence="20" id="KW-1185">Reference proteome</keyword>
<keyword evidence="8 16" id="KW-0791">Threonine biosynthesis</keyword>
<comment type="pathway">
    <text evidence="3 16">Amino-acid biosynthesis; L-methionine biosynthesis via de novo pathway; L-homoserine from L-aspartate: step 3/3.</text>
</comment>
<dbReference type="GO" id="GO:0009088">
    <property type="term" value="P:threonine biosynthetic process"/>
    <property type="evidence" value="ECO:0007669"/>
    <property type="project" value="UniProtKB-UniPathway"/>
</dbReference>
<dbReference type="InterPro" id="IPR016204">
    <property type="entry name" value="HDH"/>
</dbReference>
<comment type="catalytic activity">
    <reaction evidence="13">
        <text>L-homoserine + NADP(+) = L-aspartate 4-semialdehyde + NADPH + H(+)</text>
        <dbReference type="Rhea" id="RHEA:15761"/>
        <dbReference type="ChEBI" id="CHEBI:15378"/>
        <dbReference type="ChEBI" id="CHEBI:57476"/>
        <dbReference type="ChEBI" id="CHEBI:57783"/>
        <dbReference type="ChEBI" id="CHEBI:58349"/>
        <dbReference type="ChEBI" id="CHEBI:537519"/>
        <dbReference type="EC" id="1.1.1.3"/>
    </reaction>
    <physiologicalReaction direction="right-to-left" evidence="13">
        <dbReference type="Rhea" id="RHEA:15763"/>
    </physiologicalReaction>
</comment>
<reference evidence="19 20" key="1">
    <citation type="submission" date="2016-10" db="EMBL/GenBank/DDBJ databases">
        <title>Complete Genome Sequence of Peptococcaceae strain DCMF.</title>
        <authorList>
            <person name="Edwards R.J."/>
            <person name="Holland S.I."/>
            <person name="Deshpande N.P."/>
            <person name="Wong Y.K."/>
            <person name="Ertan H."/>
            <person name="Manefield M."/>
            <person name="Russell T.L."/>
            <person name="Lee M.J."/>
        </authorList>
    </citation>
    <scope>NUCLEOTIDE SEQUENCE [LARGE SCALE GENOMIC DNA]</scope>
    <source>
        <strain evidence="19 20">DCMF</strain>
    </source>
</reference>
<dbReference type="Pfam" id="PF01842">
    <property type="entry name" value="ACT"/>
    <property type="match status" value="1"/>
</dbReference>
<keyword evidence="9 15" id="KW-0521">NADP</keyword>
<dbReference type="PROSITE" id="PS51671">
    <property type="entry name" value="ACT"/>
    <property type="match status" value="1"/>
</dbReference>
<feature type="binding site" evidence="15">
    <location>
        <position position="199"/>
    </location>
    <ligand>
        <name>L-homoserine</name>
        <dbReference type="ChEBI" id="CHEBI:57476"/>
    </ligand>
</feature>
<evidence type="ECO:0000256" key="12">
    <source>
        <dbReference type="ARBA" id="ARBA00023167"/>
    </source>
</evidence>
<dbReference type="AlphaFoldDB" id="A0A3G1KPP8"/>
<dbReference type="OrthoDB" id="9808167at2"/>
<dbReference type="InterPro" id="IPR001342">
    <property type="entry name" value="HDH_cat"/>
</dbReference>
<dbReference type="PROSITE" id="PS01042">
    <property type="entry name" value="HOMOSER_DHGENASE"/>
    <property type="match status" value="1"/>
</dbReference>
<dbReference type="UniPathway" id="UPA00051">
    <property type="reaction ID" value="UER00465"/>
</dbReference>
<evidence type="ECO:0000259" key="18">
    <source>
        <dbReference type="PROSITE" id="PS51671"/>
    </source>
</evidence>
<keyword evidence="11" id="KW-0915">Sodium</keyword>
<keyword evidence="7 16" id="KW-0028">Amino-acid biosynthesis</keyword>
<dbReference type="InterPro" id="IPR036291">
    <property type="entry name" value="NAD(P)-bd_dom_sf"/>
</dbReference>
<accession>A0A3G1KPP8</accession>
<evidence type="ECO:0000256" key="3">
    <source>
        <dbReference type="ARBA" id="ARBA00005062"/>
    </source>
</evidence>
<dbReference type="EC" id="1.1.1.3" evidence="5 16"/>
<dbReference type="GO" id="GO:0009086">
    <property type="term" value="P:methionine biosynthetic process"/>
    <property type="evidence" value="ECO:0007669"/>
    <property type="project" value="UniProtKB-KW"/>
</dbReference>
<dbReference type="SUPFAM" id="SSF55347">
    <property type="entry name" value="Glyceraldehyde-3-phosphate dehydrogenase-like, C-terminal domain"/>
    <property type="match status" value="1"/>
</dbReference>
<dbReference type="InterPro" id="IPR002912">
    <property type="entry name" value="ACT_dom"/>
</dbReference>
<evidence type="ECO:0000313" key="20">
    <source>
        <dbReference type="Proteomes" id="UP000323521"/>
    </source>
</evidence>
<dbReference type="Pfam" id="PF00742">
    <property type="entry name" value="Homoserine_dh"/>
    <property type="match status" value="1"/>
</dbReference>
<evidence type="ECO:0000256" key="1">
    <source>
        <dbReference type="ARBA" id="ARBA00001920"/>
    </source>
</evidence>
<name>A0A3G1KPP8_FORW1</name>
<evidence type="ECO:0000256" key="13">
    <source>
        <dbReference type="ARBA" id="ARBA00048841"/>
    </source>
</evidence>
<evidence type="ECO:0000256" key="11">
    <source>
        <dbReference type="ARBA" id="ARBA00023053"/>
    </source>
</evidence>
<evidence type="ECO:0000256" key="7">
    <source>
        <dbReference type="ARBA" id="ARBA00022605"/>
    </source>
</evidence>
<evidence type="ECO:0000256" key="9">
    <source>
        <dbReference type="ARBA" id="ARBA00022857"/>
    </source>
</evidence>
<dbReference type="Pfam" id="PF03447">
    <property type="entry name" value="NAD_binding_3"/>
    <property type="match status" value="1"/>
</dbReference>
<dbReference type="Gene3D" id="3.30.70.260">
    <property type="match status" value="1"/>
</dbReference>
<dbReference type="InterPro" id="IPR045865">
    <property type="entry name" value="ACT-like_dom_sf"/>
</dbReference>
<dbReference type="UniPathway" id="UPA00050">
    <property type="reaction ID" value="UER00063"/>
</dbReference>
<evidence type="ECO:0000256" key="8">
    <source>
        <dbReference type="ARBA" id="ARBA00022697"/>
    </source>
</evidence>
<dbReference type="Gene3D" id="3.30.360.10">
    <property type="entry name" value="Dihydrodipicolinate Reductase, domain 2"/>
    <property type="match status" value="1"/>
</dbReference>
<dbReference type="PANTHER" id="PTHR43331">
    <property type="entry name" value="HOMOSERINE DEHYDROGENASE"/>
    <property type="match status" value="1"/>
</dbReference>
<gene>
    <name evidence="19" type="ORF">DCMF_04365</name>
</gene>
<dbReference type="SUPFAM" id="SSF55021">
    <property type="entry name" value="ACT-like"/>
    <property type="match status" value="1"/>
</dbReference>
<evidence type="ECO:0000313" key="19">
    <source>
        <dbReference type="EMBL" id="ATW24115.1"/>
    </source>
</evidence>
<evidence type="ECO:0000256" key="2">
    <source>
        <dbReference type="ARBA" id="ARBA00005056"/>
    </source>
</evidence>
<keyword evidence="10 16" id="KW-0560">Oxidoreductase</keyword>
<feature type="active site" description="Proton donor" evidence="14">
    <location>
        <position position="214"/>
    </location>
</feature>
<evidence type="ECO:0000256" key="17">
    <source>
        <dbReference type="RuleBase" id="RU004171"/>
    </source>
</evidence>
<evidence type="ECO:0000256" key="14">
    <source>
        <dbReference type="PIRSR" id="PIRSR000098-1"/>
    </source>
</evidence>
<dbReference type="Proteomes" id="UP000323521">
    <property type="component" value="Chromosome"/>
</dbReference>
<proteinExistence type="inferred from homology"/>
<protein>
    <recommendedName>
        <fullName evidence="6 16">Homoserine dehydrogenase</fullName>
        <ecNumber evidence="5 16">1.1.1.3</ecNumber>
    </recommendedName>
</protein>
<feature type="binding site" evidence="15">
    <location>
        <position position="114"/>
    </location>
    <ligand>
        <name>NADPH</name>
        <dbReference type="ChEBI" id="CHEBI:57783"/>
    </ligand>
</feature>
<organism evidence="19 20">
    <name type="scientific">Formimonas warabiya</name>
    <dbReference type="NCBI Taxonomy" id="1761012"/>
    <lineage>
        <taxon>Bacteria</taxon>
        <taxon>Bacillati</taxon>
        <taxon>Bacillota</taxon>
        <taxon>Clostridia</taxon>
        <taxon>Eubacteriales</taxon>
        <taxon>Peptococcaceae</taxon>
        <taxon>Candidatus Formimonas</taxon>
    </lineage>
</organism>
<comment type="pathway">
    <text evidence="2 16">Amino-acid biosynthesis; L-threonine biosynthesis; L-threonine from L-aspartate: step 3/5.</text>
</comment>
<dbReference type="Gene3D" id="3.40.50.720">
    <property type="entry name" value="NAD(P)-binding Rossmann-like Domain"/>
    <property type="match status" value="1"/>
</dbReference>
<evidence type="ECO:0000256" key="10">
    <source>
        <dbReference type="ARBA" id="ARBA00023002"/>
    </source>
</evidence>
<comment type="similarity">
    <text evidence="4 17">Belongs to the homoserine dehydrogenase family.</text>
</comment>
<evidence type="ECO:0000256" key="6">
    <source>
        <dbReference type="ARBA" id="ARBA00013376"/>
    </source>
</evidence>
<dbReference type="EMBL" id="CP017634">
    <property type="protein sequence ID" value="ATW24115.1"/>
    <property type="molecule type" value="Genomic_DNA"/>
</dbReference>
<feature type="binding site" evidence="15">
    <location>
        <begin position="14"/>
        <end position="21"/>
    </location>
    <ligand>
        <name>NADP(+)</name>
        <dbReference type="ChEBI" id="CHEBI:58349"/>
    </ligand>
</feature>
<evidence type="ECO:0000256" key="5">
    <source>
        <dbReference type="ARBA" id="ARBA00013213"/>
    </source>
</evidence>
<dbReference type="KEGG" id="fwa:DCMF_04365"/>
<keyword evidence="12 16" id="KW-0486">Methionine biosynthesis</keyword>
<dbReference type="GO" id="GO:0004412">
    <property type="term" value="F:homoserine dehydrogenase activity"/>
    <property type="evidence" value="ECO:0007669"/>
    <property type="project" value="UniProtKB-EC"/>
</dbReference>